<dbReference type="Gene3D" id="2.20.25.10">
    <property type="match status" value="1"/>
</dbReference>
<proteinExistence type="inferred from homology"/>
<dbReference type="InterPro" id="IPR003718">
    <property type="entry name" value="OsmC/Ohr_fam"/>
</dbReference>
<dbReference type="SUPFAM" id="SSF82784">
    <property type="entry name" value="OsmC-like"/>
    <property type="match status" value="1"/>
</dbReference>
<dbReference type="Pfam" id="PF02566">
    <property type="entry name" value="OsmC"/>
    <property type="match status" value="1"/>
</dbReference>
<gene>
    <name evidence="2" type="ORF">J2Z32_000613</name>
</gene>
<dbReference type="PANTHER" id="PTHR33797">
    <property type="entry name" value="ORGANIC HYDROPEROXIDE RESISTANCE PROTEIN-LIKE"/>
    <property type="match status" value="1"/>
</dbReference>
<evidence type="ECO:0000313" key="2">
    <source>
        <dbReference type="EMBL" id="MBP1903996.1"/>
    </source>
</evidence>
<dbReference type="Gene3D" id="3.30.300.20">
    <property type="match status" value="1"/>
</dbReference>
<keyword evidence="3" id="KW-1185">Reference proteome</keyword>
<evidence type="ECO:0000256" key="1">
    <source>
        <dbReference type="ARBA" id="ARBA00007378"/>
    </source>
</evidence>
<protein>
    <submittedName>
        <fullName evidence="2">Ohr subfamily peroxiredoxin</fullName>
    </submittedName>
</protein>
<name>A0ABS4FN41_9BACL</name>
<accession>A0ABS4FN41</accession>
<dbReference type="InterPro" id="IPR015946">
    <property type="entry name" value="KH_dom-like_a/b"/>
</dbReference>
<organism evidence="2 3">
    <name type="scientific">Paenibacillus turicensis</name>
    <dbReference type="NCBI Taxonomy" id="160487"/>
    <lineage>
        <taxon>Bacteria</taxon>
        <taxon>Bacillati</taxon>
        <taxon>Bacillota</taxon>
        <taxon>Bacilli</taxon>
        <taxon>Bacillales</taxon>
        <taxon>Paenibacillaceae</taxon>
        <taxon>Paenibacillus</taxon>
    </lineage>
</organism>
<dbReference type="InterPro" id="IPR019953">
    <property type="entry name" value="OHR"/>
</dbReference>
<reference evidence="2 3" key="1">
    <citation type="submission" date="2021-03" db="EMBL/GenBank/DDBJ databases">
        <title>Genomic Encyclopedia of Type Strains, Phase IV (KMG-IV): sequencing the most valuable type-strain genomes for metagenomic binning, comparative biology and taxonomic classification.</title>
        <authorList>
            <person name="Goeker M."/>
        </authorList>
    </citation>
    <scope>NUCLEOTIDE SEQUENCE [LARGE SCALE GENOMIC DNA]</scope>
    <source>
        <strain evidence="2 3">DSM 14349</strain>
    </source>
</reference>
<dbReference type="EMBL" id="JAGGKG010000002">
    <property type="protein sequence ID" value="MBP1903996.1"/>
    <property type="molecule type" value="Genomic_DNA"/>
</dbReference>
<comment type="similarity">
    <text evidence="1">Belongs to the OsmC/Ohr family.</text>
</comment>
<sequence>MMKTLYETTISNTGGRSGVVQSPDSVFMLEVATPPELGGKQTTATNPEQLFAAGYSACFNSALEYQLKKSNVEIEKSTVTATVMLKTDPADNGVKLEVELEVKIEGLDEETANKYVKLAHDYCPYSKAIKGNVNVTVTVA</sequence>
<comment type="caution">
    <text evidence="2">The sequence shown here is derived from an EMBL/GenBank/DDBJ whole genome shotgun (WGS) entry which is preliminary data.</text>
</comment>
<dbReference type="NCBIfam" id="TIGR03561">
    <property type="entry name" value="organ_hyd_perox"/>
    <property type="match status" value="1"/>
</dbReference>
<dbReference type="Proteomes" id="UP001519272">
    <property type="component" value="Unassembled WGS sequence"/>
</dbReference>
<evidence type="ECO:0000313" key="3">
    <source>
        <dbReference type="Proteomes" id="UP001519272"/>
    </source>
</evidence>
<dbReference type="PANTHER" id="PTHR33797:SF2">
    <property type="entry name" value="ORGANIC HYDROPEROXIDE RESISTANCE PROTEIN-LIKE"/>
    <property type="match status" value="1"/>
</dbReference>
<dbReference type="InterPro" id="IPR036102">
    <property type="entry name" value="OsmC/Ohrsf"/>
</dbReference>